<dbReference type="Proteomes" id="UP000194546">
    <property type="component" value="Unassembled WGS sequence"/>
</dbReference>
<gene>
    <name evidence="1" type="ORF">PAMC26510_00880</name>
</gene>
<protein>
    <submittedName>
        <fullName evidence="1">Uncharacterized protein</fullName>
    </submittedName>
</protein>
<evidence type="ECO:0000313" key="2">
    <source>
        <dbReference type="Proteomes" id="UP000194546"/>
    </source>
</evidence>
<evidence type="ECO:0000313" key="1">
    <source>
        <dbReference type="EMBL" id="OTP80785.1"/>
    </source>
</evidence>
<organism evidence="1 2">
    <name type="scientific">Caballeronia sordidicola</name>
    <name type="common">Burkholderia sordidicola</name>
    <dbReference type="NCBI Taxonomy" id="196367"/>
    <lineage>
        <taxon>Bacteria</taxon>
        <taxon>Pseudomonadati</taxon>
        <taxon>Pseudomonadota</taxon>
        <taxon>Betaproteobacteria</taxon>
        <taxon>Burkholderiales</taxon>
        <taxon>Burkholderiaceae</taxon>
        <taxon>Caballeronia</taxon>
    </lineage>
</organism>
<sequence length="48" mass="5703">MRFHRHETRRNIRGLTNAFPRFNDALGSWYQFLVVPNIAFLRNPGVES</sequence>
<name>A0A242NAS8_CABSO</name>
<dbReference type="EMBL" id="NBTY01000003">
    <property type="protein sequence ID" value="OTP80785.1"/>
    <property type="molecule type" value="Genomic_DNA"/>
</dbReference>
<proteinExistence type="predicted"/>
<accession>A0A242NAS8</accession>
<comment type="caution">
    <text evidence="1">The sequence shown here is derived from an EMBL/GenBank/DDBJ whole genome shotgun (WGS) entry which is preliminary data.</text>
</comment>
<dbReference type="AlphaFoldDB" id="A0A242NAS8"/>
<reference evidence="1 2" key="1">
    <citation type="submission" date="2017-03" db="EMBL/GenBank/DDBJ databases">
        <title>Genome analysis of strain PAMC 26510.</title>
        <authorList>
            <person name="Oh H.-M."/>
            <person name="Yang J.-A."/>
        </authorList>
    </citation>
    <scope>NUCLEOTIDE SEQUENCE [LARGE SCALE GENOMIC DNA]</scope>
    <source>
        <strain evidence="1 2">PAMC 26510</strain>
    </source>
</reference>